<dbReference type="FunFam" id="2.40.37.10:FF:000002">
    <property type="entry name" value="Alanine racemase"/>
    <property type="match status" value="1"/>
</dbReference>
<comment type="caution">
    <text evidence="11">The sequence shown here is derived from an EMBL/GenBank/DDBJ whole genome shotgun (WGS) entry which is preliminary data.</text>
</comment>
<dbReference type="GO" id="GO:0030632">
    <property type="term" value="P:D-alanine biosynthetic process"/>
    <property type="evidence" value="ECO:0007669"/>
    <property type="project" value="UniProtKB-UniRule"/>
</dbReference>
<dbReference type="Pfam" id="PF00842">
    <property type="entry name" value="Ala_racemase_C"/>
    <property type="match status" value="1"/>
</dbReference>
<proteinExistence type="inferred from homology"/>
<dbReference type="NCBIfam" id="TIGR00492">
    <property type="entry name" value="alr"/>
    <property type="match status" value="1"/>
</dbReference>
<dbReference type="SUPFAM" id="SSF51419">
    <property type="entry name" value="PLP-binding barrel"/>
    <property type="match status" value="1"/>
</dbReference>
<dbReference type="RefSeq" id="WP_125017383.1">
    <property type="nucleotide sequence ID" value="NZ_QWEZ01000002.1"/>
</dbReference>
<evidence type="ECO:0000256" key="3">
    <source>
        <dbReference type="ARBA" id="ARBA00007880"/>
    </source>
</evidence>
<dbReference type="FunFam" id="3.20.20.10:FF:000002">
    <property type="entry name" value="Alanine racemase"/>
    <property type="match status" value="1"/>
</dbReference>
<dbReference type="Pfam" id="PF01168">
    <property type="entry name" value="Ala_racemase_N"/>
    <property type="match status" value="1"/>
</dbReference>
<evidence type="ECO:0000256" key="6">
    <source>
        <dbReference type="ARBA" id="ARBA00023235"/>
    </source>
</evidence>
<evidence type="ECO:0000256" key="1">
    <source>
        <dbReference type="ARBA" id="ARBA00000316"/>
    </source>
</evidence>
<dbReference type="GO" id="GO:0008784">
    <property type="term" value="F:alanine racemase activity"/>
    <property type="evidence" value="ECO:0007669"/>
    <property type="project" value="UniProtKB-UniRule"/>
</dbReference>
<organism evidence="11 12">
    <name type="scientific">Aestuariirhabdus litorea</name>
    <dbReference type="NCBI Taxonomy" id="2528527"/>
    <lineage>
        <taxon>Bacteria</taxon>
        <taxon>Pseudomonadati</taxon>
        <taxon>Pseudomonadota</taxon>
        <taxon>Gammaproteobacteria</taxon>
        <taxon>Oceanospirillales</taxon>
        <taxon>Aestuariirhabdaceae</taxon>
        <taxon>Aestuariirhabdus</taxon>
    </lineage>
</organism>
<evidence type="ECO:0000256" key="2">
    <source>
        <dbReference type="ARBA" id="ARBA00001933"/>
    </source>
</evidence>
<dbReference type="GO" id="GO:0005829">
    <property type="term" value="C:cytosol"/>
    <property type="evidence" value="ECO:0007669"/>
    <property type="project" value="TreeGrafter"/>
</dbReference>
<dbReference type="PRINTS" id="PR00992">
    <property type="entry name" value="ALARACEMASE"/>
</dbReference>
<keyword evidence="6 7" id="KW-0413">Isomerase</keyword>
<evidence type="ECO:0000256" key="8">
    <source>
        <dbReference type="PIRSR" id="PIRSR600821-50"/>
    </source>
</evidence>
<comment type="cofactor">
    <cofactor evidence="2 7 8">
        <name>pyridoxal 5'-phosphate</name>
        <dbReference type="ChEBI" id="CHEBI:597326"/>
    </cofactor>
</comment>
<dbReference type="SUPFAM" id="SSF50621">
    <property type="entry name" value="Alanine racemase C-terminal domain-like"/>
    <property type="match status" value="1"/>
</dbReference>
<dbReference type="InterPro" id="IPR029066">
    <property type="entry name" value="PLP-binding_barrel"/>
</dbReference>
<dbReference type="Gene3D" id="3.20.20.10">
    <property type="entry name" value="Alanine racemase"/>
    <property type="match status" value="1"/>
</dbReference>
<evidence type="ECO:0000256" key="9">
    <source>
        <dbReference type="PIRSR" id="PIRSR600821-52"/>
    </source>
</evidence>
<evidence type="ECO:0000259" key="10">
    <source>
        <dbReference type="SMART" id="SM01005"/>
    </source>
</evidence>
<dbReference type="InterPro" id="IPR020622">
    <property type="entry name" value="Ala_racemase_pyridoxalP-BS"/>
</dbReference>
<reference evidence="11 12" key="1">
    <citation type="submission" date="2018-08" db="EMBL/GenBank/DDBJ databases">
        <authorList>
            <person name="Khan S.A."/>
        </authorList>
    </citation>
    <scope>NUCLEOTIDE SEQUENCE [LARGE SCALE GENOMIC DNA]</scope>
    <source>
        <strain evidence="11 12">GTF-13</strain>
    </source>
</reference>
<dbReference type="HAMAP" id="MF_01201">
    <property type="entry name" value="Ala_racemase"/>
    <property type="match status" value="1"/>
</dbReference>
<feature type="active site" description="Proton acceptor; specific for L-alanine" evidence="7">
    <location>
        <position position="256"/>
    </location>
</feature>
<dbReference type="EC" id="5.1.1.1" evidence="4 7"/>
<dbReference type="PANTHER" id="PTHR30511">
    <property type="entry name" value="ALANINE RACEMASE"/>
    <property type="match status" value="1"/>
</dbReference>
<evidence type="ECO:0000256" key="4">
    <source>
        <dbReference type="ARBA" id="ARBA00013089"/>
    </source>
</evidence>
<dbReference type="CDD" id="cd06827">
    <property type="entry name" value="PLPDE_III_AR_proteobact"/>
    <property type="match status" value="1"/>
</dbReference>
<comment type="pathway">
    <text evidence="7">Amino-acid biosynthesis; D-alanine biosynthesis; D-alanine from L-alanine: step 1/1.</text>
</comment>
<dbReference type="AlphaFoldDB" id="A0A3P3VK02"/>
<dbReference type="PROSITE" id="PS00395">
    <property type="entry name" value="ALANINE_RACEMASE"/>
    <property type="match status" value="1"/>
</dbReference>
<gene>
    <name evidence="11" type="primary">alr</name>
    <name evidence="11" type="ORF">D0544_14565</name>
</gene>
<dbReference type="SMART" id="SM01005">
    <property type="entry name" value="Ala_racemase_C"/>
    <property type="match status" value="1"/>
</dbReference>
<reference evidence="11 12" key="2">
    <citation type="submission" date="2018-12" db="EMBL/GenBank/DDBJ databases">
        <title>Simiduia agarivorans gen. nov., sp. nov., a marine, agarolytic bacterium isolated from shallow coastal water from Keelung, Taiwan.</title>
        <authorList>
            <person name="Shieh W.Y."/>
        </authorList>
    </citation>
    <scope>NUCLEOTIDE SEQUENCE [LARGE SCALE GENOMIC DNA]</scope>
    <source>
        <strain evidence="11 12">GTF-13</strain>
    </source>
</reference>
<accession>A0A3P3VK02</accession>
<keyword evidence="5 7" id="KW-0663">Pyridoxal phosphate</keyword>
<dbReference type="Proteomes" id="UP000280792">
    <property type="component" value="Unassembled WGS sequence"/>
</dbReference>
<dbReference type="Gene3D" id="2.40.37.10">
    <property type="entry name" value="Lyase, Ornithine Decarboxylase, Chain A, domain 1"/>
    <property type="match status" value="1"/>
</dbReference>
<dbReference type="PANTHER" id="PTHR30511:SF0">
    <property type="entry name" value="ALANINE RACEMASE, CATABOLIC-RELATED"/>
    <property type="match status" value="1"/>
</dbReference>
<dbReference type="InterPro" id="IPR001608">
    <property type="entry name" value="Ala_racemase_N"/>
</dbReference>
<dbReference type="UniPathway" id="UPA00042">
    <property type="reaction ID" value="UER00497"/>
</dbReference>
<feature type="modified residue" description="N6-(pyridoxal phosphate)lysine" evidence="7 8">
    <location>
        <position position="35"/>
    </location>
</feature>
<feature type="binding site" evidence="7 9">
    <location>
        <position position="304"/>
    </location>
    <ligand>
        <name>substrate</name>
    </ligand>
</feature>
<dbReference type="InterPro" id="IPR011079">
    <property type="entry name" value="Ala_racemase_C"/>
</dbReference>
<feature type="binding site" evidence="7 9">
    <location>
        <position position="131"/>
    </location>
    <ligand>
        <name>substrate</name>
    </ligand>
</feature>
<feature type="active site" description="Proton acceptor; specific for D-alanine" evidence="7">
    <location>
        <position position="35"/>
    </location>
</feature>
<keyword evidence="12" id="KW-1185">Reference proteome</keyword>
<comment type="similarity">
    <text evidence="3 7">Belongs to the alanine racemase family.</text>
</comment>
<sequence length="363" mass="38909">MGRPAKASIDLNALRANYRLAQEVAPHSQSLAVVKANAYGHGAVACARALESLAPAFGVACIEEALKLRAAGISKPILLLEGSFTADEVAIAARENFWLMVENEQHIEQIRASHPDHPVQVWIKVDTGMHRLGMEPAQLPAVYETLKGLPQVMDEMVIATHFSSADSLDDPTTRLQIKTFSRACEGLEAPRSLANSAGLMAWADARAQWNRPGFMLYGASPFDRPQAVADRLRPVMTLSSGVIGLRQVAAGEAVGYARSWVAQRPSTIATVAIGYGDGYPRHAPSGTPVLVNGQRAPLVGRVSMDMITVDVTDLPPVSLNDPVVLWGAELPVNEIAACAGTIGYELLTRMTGRVPLSYRGGDE</sequence>
<feature type="domain" description="Alanine racemase C-terminal" evidence="10">
    <location>
        <begin position="235"/>
        <end position="359"/>
    </location>
</feature>
<dbReference type="InterPro" id="IPR000821">
    <property type="entry name" value="Ala_racemase"/>
</dbReference>
<name>A0A3P3VK02_9GAMM</name>
<evidence type="ECO:0000313" key="12">
    <source>
        <dbReference type="Proteomes" id="UP000280792"/>
    </source>
</evidence>
<evidence type="ECO:0000256" key="5">
    <source>
        <dbReference type="ARBA" id="ARBA00022898"/>
    </source>
</evidence>
<dbReference type="GO" id="GO:0030170">
    <property type="term" value="F:pyridoxal phosphate binding"/>
    <property type="evidence" value="ECO:0007669"/>
    <property type="project" value="UniProtKB-UniRule"/>
</dbReference>
<dbReference type="InterPro" id="IPR009006">
    <property type="entry name" value="Ala_racemase/Decarboxylase_C"/>
</dbReference>
<comment type="function">
    <text evidence="7">Catalyzes the interconversion of L-alanine and D-alanine. May also act on other amino acids.</text>
</comment>
<evidence type="ECO:0000256" key="7">
    <source>
        <dbReference type="HAMAP-Rule" id="MF_01201"/>
    </source>
</evidence>
<comment type="catalytic activity">
    <reaction evidence="1 7">
        <text>L-alanine = D-alanine</text>
        <dbReference type="Rhea" id="RHEA:20249"/>
        <dbReference type="ChEBI" id="CHEBI:57416"/>
        <dbReference type="ChEBI" id="CHEBI:57972"/>
        <dbReference type="EC" id="5.1.1.1"/>
    </reaction>
</comment>
<dbReference type="EMBL" id="QWEZ01000002">
    <property type="protein sequence ID" value="RRJ83061.1"/>
    <property type="molecule type" value="Genomic_DNA"/>
</dbReference>
<protein>
    <recommendedName>
        <fullName evidence="4 7">Alanine racemase</fullName>
        <ecNumber evidence="4 7">5.1.1.1</ecNumber>
    </recommendedName>
</protein>
<evidence type="ECO:0000313" key="11">
    <source>
        <dbReference type="EMBL" id="RRJ83061.1"/>
    </source>
</evidence>